<dbReference type="PANTHER" id="PTHR16026:SF0">
    <property type="entry name" value="CARTILAGE ACIDIC PROTEIN 1"/>
    <property type="match status" value="1"/>
</dbReference>
<accession>A0ABU7IY59</accession>
<dbReference type="InterPro" id="IPR028994">
    <property type="entry name" value="Integrin_alpha_N"/>
</dbReference>
<organism evidence="3 4">
    <name type="scientific">Maribacter cobaltidurans</name>
    <dbReference type="NCBI Taxonomy" id="1178778"/>
    <lineage>
        <taxon>Bacteria</taxon>
        <taxon>Pseudomonadati</taxon>
        <taxon>Bacteroidota</taxon>
        <taxon>Flavobacteriia</taxon>
        <taxon>Flavobacteriales</taxon>
        <taxon>Flavobacteriaceae</taxon>
        <taxon>Maribacter</taxon>
    </lineage>
</organism>
<keyword evidence="4" id="KW-1185">Reference proteome</keyword>
<name>A0ABU7IY59_9FLAO</name>
<dbReference type="Gene3D" id="2.130.10.130">
    <property type="entry name" value="Integrin alpha, N-terminal"/>
    <property type="match status" value="3"/>
</dbReference>
<dbReference type="Proteomes" id="UP001356308">
    <property type="component" value="Unassembled WGS sequence"/>
</dbReference>
<dbReference type="InterPro" id="IPR011519">
    <property type="entry name" value="UnbV_ASPIC"/>
</dbReference>
<evidence type="ECO:0000259" key="2">
    <source>
        <dbReference type="Pfam" id="PF07593"/>
    </source>
</evidence>
<dbReference type="InterPro" id="IPR027039">
    <property type="entry name" value="Crtac1"/>
</dbReference>
<dbReference type="EMBL" id="JAZDDG010000009">
    <property type="protein sequence ID" value="MEE1977932.1"/>
    <property type="molecule type" value="Genomic_DNA"/>
</dbReference>
<sequence length="1115" mass="125000">MRKQVLFATIGFLSFVSCVQEAKKEETTKLFELLDKDDTGISFVNQLEYDKDFNVFTYRNYYNGGGVSIGDINNDGLSDIYFTSNLQSNKLYLNKGNFYFEDISKQAGIEGNRSWSTGVNMVDVNADGLLDIYVCNSGDIDGDDKQNELFINNGNLTFTESAEQYGLADNGLSTHSVFFDYDNDGDLDAYVVNNSFRAIGSFNINKNERHIRDSLNGDRLYRNENGHFKDVSEKAGIYGSTIGFGLGVIVTDINDDGWQDIYVCNDFFERDYIYMNNTDGTFSEKLEEQMPSISMASMGIDEGDINNDGFPEIFVTEMLPNEESRLKTSMSFESWNNYKSKIRSGYHSQFTRNMFHLNNGLDANNDISFSEISRLEGMEASDWSWSVLMADLNLDGYKDIYITNGVYQDILNQDYLNYISSEVVARSMVTENGVNYKKLIDIIPSKPISNVAFSGQKGIGFHDSTKEWGLQKPGFSNGMAYGDLDNDGDLDLVVNNVNSEAFIYRNHTEIIAPNAQYLKVQLKGADKNTYALGSKVSVYQKGEVQVLREMPSRGFQSSVDPILNFGLKHRTNIDSIIVEWPTGKASKILDIDVNQKLEIEEGKLGLQFEEKDTKKNKTLSFDLRTVPNEGIGSLTHKENVFNDFDRDGMIFQMSSTEGPKMAIADVNGDGLEDVYLCGAAGFESQLFIQTKGGKLQIRKIDDFVKNKRSEDVDALFFDADQDGDQDLYVVSGGNEYPTTSSALSDRLYLNDGHGDFEDSGQTLPTSSFESTSCVSASDYDGDGDIDLFVGVRLKNRNYGLPQNGYILQNNGKGIFNNVSAELAPGLKELGMIKDAVWTDFNNDGKQDLIIVGEWMSIQLFTQTDKGFEKVTDKALSSFFGWWNTIEAVDLDNDGDDDYILGNHGLNSRFKASDEKPISCYINDFDKNGTIEQIICTYNDGEAYPLVLRHDLTAQLPYLKKEFLKYEDYKLKKIQDIFTKEQLSSSHVNEVNYLESAVIWNNAEGLKLEALPRQAQYSPIYAIAAKDVNNDGFKDLLLGGNLSEVKPEIGKYDASYGLCLLNDGKGSFKAVPNNEIGLRMNGQVRDIKEMDIDGEDYFLVAKNNDAVQFVKIKEGL</sequence>
<keyword evidence="1" id="KW-0732">Signal</keyword>
<dbReference type="Pfam" id="PF13517">
    <property type="entry name" value="FG-GAP_3"/>
    <property type="match status" value="5"/>
</dbReference>
<feature type="domain" description="ASPIC/UnbV" evidence="2">
    <location>
        <begin position="531"/>
        <end position="597"/>
    </location>
</feature>
<dbReference type="SUPFAM" id="SSF69318">
    <property type="entry name" value="Integrin alpha N-terminal domain"/>
    <property type="match status" value="3"/>
</dbReference>
<dbReference type="Pfam" id="PF07593">
    <property type="entry name" value="UnbV_ASPIC"/>
    <property type="match status" value="1"/>
</dbReference>
<evidence type="ECO:0000313" key="3">
    <source>
        <dbReference type="EMBL" id="MEE1977932.1"/>
    </source>
</evidence>
<dbReference type="RefSeq" id="WP_272652614.1">
    <property type="nucleotide sequence ID" value="NZ_JAZDDG010000009.1"/>
</dbReference>
<gene>
    <name evidence="3" type="ORF">V1I91_17775</name>
</gene>
<evidence type="ECO:0000256" key="1">
    <source>
        <dbReference type="ARBA" id="ARBA00022729"/>
    </source>
</evidence>
<protein>
    <submittedName>
        <fullName evidence="3">VCBS repeat-containing protein</fullName>
    </submittedName>
</protein>
<dbReference type="PANTHER" id="PTHR16026">
    <property type="entry name" value="CARTILAGE ACIDIC PROTEIN 1"/>
    <property type="match status" value="1"/>
</dbReference>
<reference evidence="3 4" key="1">
    <citation type="submission" date="2024-01" db="EMBL/GenBank/DDBJ databases">
        <title>Maribacter spp. originated from different algae showed divergent polysaccharides utilization ability.</title>
        <authorList>
            <person name="Wang H."/>
            <person name="Wu Y."/>
        </authorList>
    </citation>
    <scope>NUCLEOTIDE SEQUENCE [LARGE SCALE GENOMIC DNA]</scope>
    <source>
        <strain evidence="3 4">PR1</strain>
    </source>
</reference>
<comment type="caution">
    <text evidence="3">The sequence shown here is derived from an EMBL/GenBank/DDBJ whole genome shotgun (WGS) entry which is preliminary data.</text>
</comment>
<dbReference type="InterPro" id="IPR013517">
    <property type="entry name" value="FG-GAP"/>
</dbReference>
<proteinExistence type="predicted"/>
<dbReference type="PROSITE" id="PS51257">
    <property type="entry name" value="PROKAR_LIPOPROTEIN"/>
    <property type="match status" value="1"/>
</dbReference>
<evidence type="ECO:0000313" key="4">
    <source>
        <dbReference type="Proteomes" id="UP001356308"/>
    </source>
</evidence>